<gene>
    <name evidence="1" type="ORF">BJN34_21355</name>
</gene>
<evidence type="ECO:0000313" key="2">
    <source>
        <dbReference type="Proteomes" id="UP000189627"/>
    </source>
</evidence>
<dbReference type="EMBL" id="CP017758">
    <property type="protein sequence ID" value="AQV96419.1"/>
    <property type="molecule type" value="Genomic_DNA"/>
</dbReference>
<evidence type="ECO:0000313" key="1">
    <source>
        <dbReference type="EMBL" id="AQV96419.1"/>
    </source>
</evidence>
<dbReference type="KEGG" id="cuh:BJN34_21355"/>
<name>A0A1U9UV25_CUPNE</name>
<reference evidence="2" key="1">
    <citation type="submission" date="2017-02" db="EMBL/GenBank/DDBJ databases">
        <title>Complete genome sequence of Cupriavidus necator strain NH9, a 3-chlorobenzoate degrader.</title>
        <authorList>
            <person name="Moriuchi R."/>
            <person name="Dohra H."/>
            <person name="Ogawa N."/>
        </authorList>
    </citation>
    <scope>NUCLEOTIDE SEQUENCE [LARGE SCALE GENOMIC DNA]</scope>
    <source>
        <strain evidence="2">NH9</strain>
    </source>
</reference>
<organism evidence="1 2">
    <name type="scientific">Cupriavidus necator</name>
    <name type="common">Alcaligenes eutrophus</name>
    <name type="synonym">Ralstonia eutropha</name>
    <dbReference type="NCBI Taxonomy" id="106590"/>
    <lineage>
        <taxon>Bacteria</taxon>
        <taxon>Pseudomonadati</taxon>
        <taxon>Pseudomonadota</taxon>
        <taxon>Betaproteobacteria</taxon>
        <taxon>Burkholderiales</taxon>
        <taxon>Burkholderiaceae</taxon>
        <taxon>Cupriavidus</taxon>
    </lineage>
</organism>
<sequence length="104" mass="12189">MENEDYKHWRRRWLRWHSRSLLAGTLVLQRSEWDAYLDEMLRTYVAYGDFAEDEIAFIFRRVSHGVRKLASQLDASACARRAQARIRAQGLRLMTDAAVVFGQG</sequence>
<proteinExistence type="predicted"/>
<accession>A0A1U9UV25</accession>
<protein>
    <submittedName>
        <fullName evidence="1">Uncharacterized protein</fullName>
    </submittedName>
</protein>
<dbReference type="Proteomes" id="UP000189627">
    <property type="component" value="Chromosome 2"/>
</dbReference>
<dbReference type="AlphaFoldDB" id="A0A1U9UV25"/>